<reference evidence="2" key="2">
    <citation type="submission" date="2018-05" db="EMBL/GenBank/DDBJ databases">
        <title>OmerRS3 (Oryza meridionalis Reference Sequence Version 3).</title>
        <authorList>
            <person name="Zhang J."/>
            <person name="Kudrna D."/>
            <person name="Lee S."/>
            <person name="Talag J."/>
            <person name="Welchert J."/>
            <person name="Wing R.A."/>
        </authorList>
    </citation>
    <scope>NUCLEOTIDE SEQUENCE [LARGE SCALE GENOMIC DNA]</scope>
    <source>
        <strain evidence="2">cv. OR44</strain>
    </source>
</reference>
<dbReference type="STRING" id="40149.A0A0E0F8J7"/>
<dbReference type="InterPro" id="IPR051266">
    <property type="entry name" value="CLCR"/>
</dbReference>
<dbReference type="InterPro" id="IPR036465">
    <property type="entry name" value="vWFA_dom_sf"/>
</dbReference>
<dbReference type="Proteomes" id="UP000008021">
    <property type="component" value="Chromosome 11"/>
</dbReference>
<dbReference type="SMART" id="SM00327">
    <property type="entry name" value="VWA"/>
    <property type="match status" value="1"/>
</dbReference>
<dbReference type="InterPro" id="IPR002035">
    <property type="entry name" value="VWF_A"/>
</dbReference>
<dbReference type="EnsemblPlants" id="OMERI11G18750.1">
    <property type="protein sequence ID" value="OMERI11G18750.1"/>
    <property type="gene ID" value="OMERI11G18750"/>
</dbReference>
<dbReference type="SUPFAM" id="SSF53300">
    <property type="entry name" value="vWA-like"/>
    <property type="match status" value="1"/>
</dbReference>
<organism evidence="2">
    <name type="scientific">Oryza meridionalis</name>
    <dbReference type="NCBI Taxonomy" id="40149"/>
    <lineage>
        <taxon>Eukaryota</taxon>
        <taxon>Viridiplantae</taxon>
        <taxon>Streptophyta</taxon>
        <taxon>Embryophyta</taxon>
        <taxon>Tracheophyta</taxon>
        <taxon>Spermatophyta</taxon>
        <taxon>Magnoliopsida</taxon>
        <taxon>Liliopsida</taxon>
        <taxon>Poales</taxon>
        <taxon>Poaceae</taxon>
        <taxon>BOP clade</taxon>
        <taxon>Oryzoideae</taxon>
        <taxon>Oryzeae</taxon>
        <taxon>Oryzinae</taxon>
        <taxon>Oryza</taxon>
    </lineage>
</organism>
<protein>
    <recommendedName>
        <fullName evidence="1">VWFA domain-containing protein</fullName>
    </recommendedName>
</protein>
<reference evidence="2" key="1">
    <citation type="submission" date="2015-04" db="UniProtKB">
        <authorList>
            <consortium name="EnsemblPlants"/>
        </authorList>
    </citation>
    <scope>IDENTIFICATION</scope>
</reference>
<evidence type="ECO:0000313" key="3">
    <source>
        <dbReference type="Proteomes" id="UP000008021"/>
    </source>
</evidence>
<dbReference type="PANTHER" id="PTHR10579:SF57">
    <property type="entry name" value="OS11G0687100 PROTEIN"/>
    <property type="match status" value="1"/>
</dbReference>
<dbReference type="PROSITE" id="PS50234">
    <property type="entry name" value="VWFA"/>
    <property type="match status" value="1"/>
</dbReference>
<evidence type="ECO:0000313" key="2">
    <source>
        <dbReference type="EnsemblPlants" id="OMERI11G18750.1"/>
    </source>
</evidence>
<proteinExistence type="predicted"/>
<dbReference type="Pfam" id="PF13768">
    <property type="entry name" value="VWA_3"/>
    <property type="match status" value="1"/>
</dbReference>
<name>A0A0E0F8J7_9ORYZ</name>
<dbReference type="Gene3D" id="3.40.50.410">
    <property type="entry name" value="von Willebrand factor, type A domain"/>
    <property type="match status" value="1"/>
</dbReference>
<dbReference type="AlphaFoldDB" id="A0A0E0F8J7"/>
<accession>A0A0E0F8J7</accession>
<evidence type="ECO:0000259" key="1">
    <source>
        <dbReference type="PROSITE" id="PS50234"/>
    </source>
</evidence>
<dbReference type="HOGENOM" id="CLU_006228_0_1_1"/>
<dbReference type="Gramene" id="OMERI11G18750.1">
    <property type="protein sequence ID" value="OMERI11G18750.1"/>
    <property type="gene ID" value="OMERI11G18750"/>
</dbReference>
<keyword evidence="3" id="KW-1185">Reference proteome</keyword>
<sequence length="508" mass="57291">MNKEEFVWGKHMSSRLDLLKIAMKYIIKLVRDADRLAIVSFNHAVVSEYGLTRNSADSRKKLENLVDKLKASGNTAFRPALKKAAEILDGRGKEEKKKRVGFILFLSDGVDQFQYSRINWEKVAKSTDVDHSEVGAMLRKYAVHTFGFSASHDPVPLRQISALSYGLYSFVCKNLDNITEAFARCLGGLRTVVAAEIRVDLKPKSSDKQQQQQPVLIKSIDSGGYESKVIGGGTSGKILIPVLYVDEVKKFIVHLKVPKVSATAVNNQQEILTADGDANSVDGKTVRIKEHKLAIRRPPEVVDQADLRPAPQVVEQVVVFKLLDMVPKTFQQRREDDHKGVKNTKVAVQLLQRNMDGIRRSDAWTDLDVGTRRRIDEQVKEIADHVEKGEGPAYVNSWVSSQEMQRANTMGSPNKVVAEFVTPAMKAIVEEVKKPLEEKIVEVSPARLPVPRLHLLQLIRLIIQIQIQLRLIRLPLLSNNILHVLMKNQLIIRILVRIHVRWSCLLKI</sequence>
<dbReference type="PANTHER" id="PTHR10579">
    <property type="entry name" value="CALCIUM-ACTIVATED CHLORIDE CHANNEL REGULATOR"/>
    <property type="match status" value="1"/>
</dbReference>
<feature type="domain" description="VWFA" evidence="1">
    <location>
        <begin position="1"/>
        <end position="186"/>
    </location>
</feature>